<keyword evidence="2" id="KW-1185">Reference proteome</keyword>
<accession>A0A7Y2LXU4</accession>
<name>A0A7Y2LXU4_9MICO</name>
<dbReference type="EMBL" id="JABEMB010000002">
    <property type="protein sequence ID" value="NNH02811.1"/>
    <property type="molecule type" value="Genomic_DNA"/>
</dbReference>
<reference evidence="1 2" key="1">
    <citation type="submission" date="2020-05" db="EMBL/GenBank/DDBJ databases">
        <title>MicrobeNet Type strains.</title>
        <authorList>
            <person name="Nicholson A.C."/>
        </authorList>
    </citation>
    <scope>NUCLEOTIDE SEQUENCE [LARGE SCALE GENOMIC DNA]</scope>
    <source>
        <strain evidence="1 2">JCM 14282</strain>
    </source>
</reference>
<dbReference type="RefSeq" id="WP_167040147.1">
    <property type="nucleotide sequence ID" value="NZ_BAAANA010000003.1"/>
</dbReference>
<protein>
    <recommendedName>
        <fullName evidence="3">DUF2510 domain-containing protein</fullName>
    </recommendedName>
</protein>
<comment type="caution">
    <text evidence="1">The sequence shown here is derived from an EMBL/GenBank/DDBJ whole genome shotgun (WGS) entry which is preliminary data.</text>
</comment>
<gene>
    <name evidence="1" type="ORF">HLA99_02900</name>
</gene>
<organism evidence="1 2">
    <name type="scientific">Microbacterium ulmi</name>
    <dbReference type="NCBI Taxonomy" id="179095"/>
    <lineage>
        <taxon>Bacteria</taxon>
        <taxon>Bacillati</taxon>
        <taxon>Actinomycetota</taxon>
        <taxon>Actinomycetes</taxon>
        <taxon>Micrococcales</taxon>
        <taxon>Microbacteriaceae</taxon>
        <taxon>Microbacterium</taxon>
    </lineage>
</organism>
<proteinExistence type="predicted"/>
<sequence>MNSIPAGWYPDGAEWETFWDGRGWTDRHRMRPPAVAPADDGRPDFRSARWGDSVDDVQEDAALLHGDDRLMLYASTIDSRRVTIGYEYVEGLLVAGRYVVADRYPSPQHYVDAFGSFTTLLSKDHGDPVVDRPVWEPAARRVPRDQWGAAVRRGDLRLMAAWTSPRTEIVLLLEDVGHESRLGVVCSSRTHADWIEAVRRNQALALL</sequence>
<evidence type="ECO:0008006" key="3">
    <source>
        <dbReference type="Google" id="ProtNLM"/>
    </source>
</evidence>
<dbReference type="Proteomes" id="UP000543598">
    <property type="component" value="Unassembled WGS sequence"/>
</dbReference>
<evidence type="ECO:0000313" key="1">
    <source>
        <dbReference type="EMBL" id="NNH02811.1"/>
    </source>
</evidence>
<evidence type="ECO:0000313" key="2">
    <source>
        <dbReference type="Proteomes" id="UP000543598"/>
    </source>
</evidence>
<dbReference type="AlphaFoldDB" id="A0A7Y2LXU4"/>